<dbReference type="AlphaFoldDB" id="A0A098DHI8"/>
<protein>
    <submittedName>
        <fullName evidence="1">Chromosome 2, complete genome</fullName>
    </submittedName>
</protein>
<dbReference type="EMBL" id="HG970333">
    <property type="protein sequence ID" value="CEF78393.1"/>
    <property type="molecule type" value="Genomic_DNA"/>
</dbReference>
<dbReference type="EnsemblFungi" id="CEF78393">
    <property type="protein sequence ID" value="CEF78393"/>
    <property type="gene ID" value="FGRRES_20174"/>
</dbReference>
<dbReference type="VEuPathDB" id="FungiDB:FGRAMPH1_01G13179"/>
<evidence type="ECO:0000313" key="1">
    <source>
        <dbReference type="EMBL" id="CEF78393.1"/>
    </source>
</evidence>
<reference evidence="2" key="4">
    <citation type="submission" date="2017-01" db="UniProtKB">
        <authorList>
            <consortium name="EnsemblFungi"/>
        </authorList>
    </citation>
    <scope>IDENTIFICATION</scope>
    <source>
        <strain evidence="2">PH-1 / ATCC MYA-4620 / FGSC 9075 / NRRL 31084</strain>
    </source>
</reference>
<accession>A0A0E0S4G8</accession>
<name>A0A098DHI8_GIBZE</name>
<evidence type="ECO:0000313" key="3">
    <source>
        <dbReference type="Proteomes" id="UP000070720"/>
    </source>
</evidence>
<dbReference type="Proteomes" id="UP000070720">
    <property type="component" value="Chromosome 2"/>
</dbReference>
<reference evidence="2 3" key="2">
    <citation type="journal article" date="2010" name="Nature">
        <title>Comparative genomics reveals mobile pathogenicity chromosomes in Fusarium.</title>
        <authorList>
            <person name="Ma L.J."/>
            <person name="van der Does H.C."/>
            <person name="Borkovich K.A."/>
            <person name="Coleman J.J."/>
            <person name="Daboussi M.J."/>
            <person name="Di Pietro A."/>
            <person name="Dufresne M."/>
            <person name="Freitag M."/>
            <person name="Grabherr M."/>
            <person name="Henrissat B."/>
            <person name="Houterman P.M."/>
            <person name="Kang S."/>
            <person name="Shim W.B."/>
            <person name="Woloshuk C."/>
            <person name="Xie X."/>
            <person name="Xu J.R."/>
            <person name="Antoniw J."/>
            <person name="Baker S.E."/>
            <person name="Bluhm B.H."/>
            <person name="Breakspear A."/>
            <person name="Brown D.W."/>
            <person name="Butchko R.A."/>
            <person name="Chapman S."/>
            <person name="Coulson R."/>
            <person name="Coutinho P.M."/>
            <person name="Danchin E.G."/>
            <person name="Diener A."/>
            <person name="Gale L.R."/>
            <person name="Gardiner D.M."/>
            <person name="Goff S."/>
            <person name="Hammond-Kosack K.E."/>
            <person name="Hilburn K."/>
            <person name="Hua-Van A."/>
            <person name="Jonkers W."/>
            <person name="Kazan K."/>
            <person name="Kodira C.D."/>
            <person name="Koehrsen M."/>
            <person name="Kumar L."/>
            <person name="Lee Y.H."/>
            <person name="Li L."/>
            <person name="Manners J.M."/>
            <person name="Miranda-Saavedra D."/>
            <person name="Mukherjee M."/>
            <person name="Park G."/>
            <person name="Park J."/>
            <person name="Park S.Y."/>
            <person name="Proctor R.H."/>
            <person name="Regev A."/>
            <person name="Ruiz-Roldan M.C."/>
            <person name="Sain D."/>
            <person name="Sakthikumar S."/>
            <person name="Sykes S."/>
            <person name="Schwartz D.C."/>
            <person name="Turgeon B.G."/>
            <person name="Wapinski I."/>
            <person name="Yoder O."/>
            <person name="Young S."/>
            <person name="Zeng Q."/>
            <person name="Zhou S."/>
            <person name="Galagan J."/>
            <person name="Cuomo C.A."/>
            <person name="Kistler H.C."/>
            <person name="Rep M."/>
        </authorList>
    </citation>
    <scope>GENOME REANNOTATION</scope>
    <source>
        <strain evidence="3">ATCC MYA-4620 / CBS 123657 / FGSC 9075 / NRRL 31084 / PH-1</strain>
        <strain evidence="2">PH-1 / ATCC MYA-4620 / FGSC 9075 / NRRL 31084</strain>
    </source>
</reference>
<dbReference type="InParanoid" id="A0A098DHI8"/>
<organism evidence="1 3">
    <name type="scientific">Gibberella zeae (strain ATCC MYA-4620 / CBS 123657 / FGSC 9075 / NRRL 31084 / PH-1)</name>
    <name type="common">Wheat head blight fungus</name>
    <name type="synonym">Fusarium graminearum</name>
    <dbReference type="NCBI Taxonomy" id="229533"/>
    <lineage>
        <taxon>Eukaryota</taxon>
        <taxon>Fungi</taxon>
        <taxon>Dikarya</taxon>
        <taxon>Ascomycota</taxon>
        <taxon>Pezizomycotina</taxon>
        <taxon>Sordariomycetes</taxon>
        <taxon>Hypocreomycetidae</taxon>
        <taxon>Hypocreales</taxon>
        <taxon>Nectriaceae</taxon>
        <taxon>Fusarium</taxon>
    </lineage>
</organism>
<reference evidence="2 3" key="1">
    <citation type="journal article" date="2007" name="Science">
        <title>The Fusarium graminearum genome reveals a link between localized polymorphism and pathogen specialization.</title>
        <authorList>
            <person name="Cuomo C.A."/>
            <person name="Gueldener U."/>
            <person name="Xu J.-R."/>
            <person name="Trail F."/>
            <person name="Turgeon B.G."/>
            <person name="Di Pietro A."/>
            <person name="Walton J.D."/>
            <person name="Ma L.-J."/>
            <person name="Baker S.E."/>
            <person name="Rep M."/>
            <person name="Adam G."/>
            <person name="Antoniw J."/>
            <person name="Baldwin T."/>
            <person name="Calvo S.E."/>
            <person name="Chang Y.-L."/>
            <person name="DeCaprio D."/>
            <person name="Gale L.R."/>
            <person name="Gnerre S."/>
            <person name="Goswami R.S."/>
            <person name="Hammond-Kosack K."/>
            <person name="Harris L.J."/>
            <person name="Hilburn K."/>
            <person name="Kennell J.C."/>
            <person name="Kroken S."/>
            <person name="Magnuson J.K."/>
            <person name="Mannhaupt G."/>
            <person name="Mauceli E.W."/>
            <person name="Mewes H.-W."/>
            <person name="Mitterbauer R."/>
            <person name="Muehlbauer G."/>
            <person name="Muensterkoetter M."/>
            <person name="Nelson D."/>
            <person name="O'Donnell K."/>
            <person name="Ouellet T."/>
            <person name="Qi W."/>
            <person name="Quesneville H."/>
            <person name="Roncero M.I.G."/>
            <person name="Seong K.-Y."/>
            <person name="Tetko I.V."/>
            <person name="Urban M."/>
            <person name="Waalwijk C."/>
            <person name="Ward T.J."/>
            <person name="Yao J."/>
            <person name="Birren B.W."/>
            <person name="Kistler H.C."/>
        </authorList>
    </citation>
    <scope>NUCLEOTIDE SEQUENCE [LARGE SCALE GENOMIC DNA]</scope>
    <source>
        <strain evidence="3">ATCC MYA-4620 / CBS 123657 / FGSC 9075 / NRRL 31084 / PH-1</strain>
        <strain evidence="2">PH-1 / ATCC MYA-4620 / FGSC 9075 / NRRL 31084</strain>
    </source>
</reference>
<accession>A0A098DHI8</accession>
<keyword evidence="3" id="KW-1185">Reference proteome</keyword>
<sequence>MPSLLNFRNASHKFAIAFGVEVDNHNLESKINNKEIVAESYEIRGSDHKSLFMAQEVHCFTLCEKH</sequence>
<reference evidence="1 3" key="3">
    <citation type="journal article" date="2015" name="BMC Genomics">
        <title>The completed genome sequence of the pathogenic ascomycete fungus Fusarium graminearum.</title>
        <authorList>
            <person name="King R."/>
            <person name="Urban M."/>
            <person name="Hammond-Kosack M.C."/>
            <person name="Hassani-Pak K."/>
            <person name="Hammond-Kosack K.E."/>
        </authorList>
    </citation>
    <scope>NUCLEOTIDE SEQUENCE [LARGE SCALE GENOMIC DNA]</scope>
    <source>
        <strain evidence="3">ATCC MYA-4620 / CBS 123657 / FGSC 9075 / NRRL 31084 / PH-1</strain>
        <strain evidence="1">PH-1</strain>
    </source>
</reference>
<proteinExistence type="predicted"/>
<evidence type="ECO:0000313" key="2">
    <source>
        <dbReference type="EnsemblFungi" id="CEF78393"/>
    </source>
</evidence>
<gene>
    <name evidence="1" type="ORF">FGRAMPH1_01T13179</name>
</gene>